<protein>
    <submittedName>
        <fullName evidence="4">Formimidoylglutamate deiminase</fullName>
    </submittedName>
</protein>
<dbReference type="Gene3D" id="3.20.20.140">
    <property type="entry name" value="Metal-dependent hydrolases"/>
    <property type="match status" value="1"/>
</dbReference>
<organism evidence="4 5">
    <name type="scientific">Streptomonospora halophila</name>
    <dbReference type="NCBI Taxonomy" id="427369"/>
    <lineage>
        <taxon>Bacteria</taxon>
        <taxon>Bacillati</taxon>
        <taxon>Actinomycetota</taxon>
        <taxon>Actinomycetes</taxon>
        <taxon>Streptosporangiales</taxon>
        <taxon>Nocardiopsidaceae</taxon>
        <taxon>Streptomonospora</taxon>
    </lineage>
</organism>
<name>A0ABP9GU04_9ACTN</name>
<evidence type="ECO:0000313" key="5">
    <source>
        <dbReference type="Proteomes" id="UP001499993"/>
    </source>
</evidence>
<dbReference type="InterPro" id="IPR011059">
    <property type="entry name" value="Metal-dep_hydrolase_composite"/>
</dbReference>
<dbReference type="InterPro" id="IPR006680">
    <property type="entry name" value="Amidohydro-rel"/>
</dbReference>
<evidence type="ECO:0000256" key="2">
    <source>
        <dbReference type="SAM" id="MobiDB-lite"/>
    </source>
</evidence>
<reference evidence="5" key="1">
    <citation type="journal article" date="2019" name="Int. J. Syst. Evol. Microbiol.">
        <title>The Global Catalogue of Microorganisms (GCM) 10K type strain sequencing project: providing services to taxonomists for standard genome sequencing and annotation.</title>
        <authorList>
            <consortium name="The Broad Institute Genomics Platform"/>
            <consortium name="The Broad Institute Genome Sequencing Center for Infectious Disease"/>
            <person name="Wu L."/>
            <person name="Ma J."/>
        </authorList>
    </citation>
    <scope>NUCLEOTIDE SEQUENCE [LARGE SCALE GENOMIC DNA]</scope>
    <source>
        <strain evidence="5">JCM 18123</strain>
    </source>
</reference>
<comment type="caution">
    <text evidence="4">The sequence shown here is derived from an EMBL/GenBank/DDBJ whole genome shotgun (WGS) entry which is preliminary data.</text>
</comment>
<evidence type="ECO:0000259" key="3">
    <source>
        <dbReference type="Pfam" id="PF01979"/>
    </source>
</evidence>
<evidence type="ECO:0000313" key="4">
    <source>
        <dbReference type="EMBL" id="GAA4952376.1"/>
    </source>
</evidence>
<dbReference type="PANTHER" id="PTHR43794">
    <property type="entry name" value="AMINOHYDROLASE SSNA-RELATED"/>
    <property type="match status" value="1"/>
</dbReference>
<dbReference type="PANTHER" id="PTHR43794:SF11">
    <property type="entry name" value="AMIDOHYDROLASE-RELATED DOMAIN-CONTAINING PROTEIN"/>
    <property type="match status" value="1"/>
</dbReference>
<keyword evidence="5" id="KW-1185">Reference proteome</keyword>
<feature type="region of interest" description="Disordered" evidence="2">
    <location>
        <begin position="1"/>
        <end position="20"/>
    </location>
</feature>
<dbReference type="SUPFAM" id="SSF51338">
    <property type="entry name" value="Composite domain of metallo-dependent hydrolases"/>
    <property type="match status" value="1"/>
</dbReference>
<dbReference type="Proteomes" id="UP001499993">
    <property type="component" value="Unassembled WGS sequence"/>
</dbReference>
<dbReference type="Pfam" id="PF01979">
    <property type="entry name" value="Amidohydro_1"/>
    <property type="match status" value="1"/>
</dbReference>
<sequence>MTGPGGARQDAARGSGGAGARRSAADRYWCEWALLDSGAGGAAAPGVLVEVAGGRITSVARDTRPPDGAERLSGLTVAGFANAHSHAFHRALRGRTGEDGGSFWTWRRRMYEVAERLDPDSYRRLAGAVYAEMALAGVTCVGEFHYVHHAPGGARYSDPNAMGRALIAAAEDAGVRITLLDTCYLAGGLDLRRGYTPLEGPQLRFGDAGADAWAERVAALRPVGGRAGVGAAALTVRAVPPADLARIARAAPEAGWAAAHIHLSEQPAENAACLAAHGRTPAGVLDETGFLAALRPALVHATHLTGADADLVRGTGAGVCLCPTTERDLADGLPELERLGGVALSLGSDGHSTVDMFAEARGAEEHERLRTGRRGTLPAHRLLEALHTGGHTALGWAPEADTGGDGGAGRIAAGARADLVNVAADSVRLAGFDPARAADALVWAAAAADVRHVMADGRWIVREGAHVLMPDAAARLDAAIRESAP</sequence>
<feature type="domain" description="Amidohydrolase-related" evidence="3">
    <location>
        <begin position="77"/>
        <end position="459"/>
    </location>
</feature>
<dbReference type="RefSeq" id="WP_345558266.1">
    <property type="nucleotide sequence ID" value="NZ_BAABIK010000027.1"/>
</dbReference>
<dbReference type="SUPFAM" id="SSF51556">
    <property type="entry name" value="Metallo-dependent hydrolases"/>
    <property type="match status" value="1"/>
</dbReference>
<keyword evidence="1" id="KW-0378">Hydrolase</keyword>
<dbReference type="InterPro" id="IPR050287">
    <property type="entry name" value="MTA/SAH_deaminase"/>
</dbReference>
<dbReference type="NCBIfam" id="NF006681">
    <property type="entry name" value="PRK09229.1-2"/>
    <property type="match status" value="1"/>
</dbReference>
<gene>
    <name evidence="4" type="ORF">GCM10023224_41410</name>
</gene>
<dbReference type="EMBL" id="BAABIK010000027">
    <property type="protein sequence ID" value="GAA4952376.1"/>
    <property type="molecule type" value="Genomic_DNA"/>
</dbReference>
<accession>A0ABP9GU04</accession>
<dbReference type="Gene3D" id="2.30.40.10">
    <property type="entry name" value="Urease, subunit C, domain 1"/>
    <property type="match status" value="1"/>
</dbReference>
<proteinExistence type="predicted"/>
<evidence type="ECO:0000256" key="1">
    <source>
        <dbReference type="ARBA" id="ARBA00022801"/>
    </source>
</evidence>
<dbReference type="InterPro" id="IPR032466">
    <property type="entry name" value="Metal_Hydrolase"/>
</dbReference>